<dbReference type="AlphaFoldDB" id="A0A0B6WZC3"/>
<dbReference type="NCBIfam" id="TIGR00287">
    <property type="entry name" value="cas1"/>
    <property type="match status" value="1"/>
</dbReference>
<organism evidence="16 17">
    <name type="scientific">Pyrinomonas methylaliphatogenes</name>
    <dbReference type="NCBI Taxonomy" id="454194"/>
    <lineage>
        <taxon>Bacteria</taxon>
        <taxon>Pseudomonadati</taxon>
        <taxon>Acidobacteriota</taxon>
        <taxon>Blastocatellia</taxon>
        <taxon>Blastocatellales</taxon>
        <taxon>Pyrinomonadaceae</taxon>
        <taxon>Pyrinomonas</taxon>
    </lineage>
</organism>
<evidence type="ECO:0000256" key="6">
    <source>
        <dbReference type="ARBA" id="ARBA00022842"/>
    </source>
</evidence>
<gene>
    <name evidence="14" type="primary">cas1</name>
    <name evidence="16" type="ORF">PYK22_01528</name>
</gene>
<dbReference type="GO" id="GO:0003677">
    <property type="term" value="F:DNA binding"/>
    <property type="evidence" value="ECO:0007669"/>
    <property type="project" value="UniProtKB-KW"/>
</dbReference>
<evidence type="ECO:0000256" key="2">
    <source>
        <dbReference type="ARBA" id="ARBA00022723"/>
    </source>
</evidence>
<sequence>MADAIAEQLPARMLNEFAYCPRLFYLEYVQQEWAHNVDTLEGRFVHRRVDKLQGDLPDASSPEDKIKEAKIQEDKILEDKIHARSVTLGSERLGAIARIDLIESDGGKLVPVDYKRGSPPDRDRVPEGAYEPDLVQLCLQGLLLRENGYDSDYGIIYFAETRTRVRIEFTEELIARTLRLLEEARRVAQSGQIPPPLVASPKCPRCSLVGICLPDETNLLRETESEAPVRRLVPARDDKLPVYVQGHGHQIGLNGEVLEIRTKGEVVATARLIEVSHLCLFGNVQLSAQALRELAARDAIIIHLSYGGWLVAVTTPPPSKNIELRRRQFQAASEDETCLHLARAFVAGKIRNSRTLLRRNARAPVEATLRRLAMLRRRAETAISLATLLGVEGTAAREYFANFSKMFKLEASAPAFDFESRNRRPPRDPINALLSFLYSMLLKDLLAAVVGVGFDPYLGFYHQPKYGRPALALDLMEEFRPLIADSVAISLINNGEIRPSDFIARAGSVALTEQGRKRVIEAYERRLDTLVTHPLFGYQMSYRRIFEVQARLLGRFLMGEINAYPPFCTR</sequence>
<dbReference type="Gene3D" id="3.100.10.20">
    <property type="entry name" value="CRISPR-associated endonuclease Cas1, N-terminal domain"/>
    <property type="match status" value="1"/>
</dbReference>
<proteinExistence type="inferred from homology"/>
<evidence type="ECO:0000256" key="3">
    <source>
        <dbReference type="ARBA" id="ARBA00022759"/>
    </source>
</evidence>
<keyword evidence="6 14" id="KW-0460">Magnesium</keyword>
<keyword evidence="1 14" id="KW-0540">Nuclease</keyword>
<dbReference type="RefSeq" id="WP_041975875.1">
    <property type="nucleotide sequence ID" value="NZ_CBXV010000005.1"/>
</dbReference>
<evidence type="ECO:0000256" key="13">
    <source>
        <dbReference type="ARBA" id="ARBA00038592"/>
    </source>
</evidence>
<feature type="binding site" evidence="14">
    <location>
        <position position="392"/>
    </location>
    <ligand>
        <name>Mn(2+)</name>
        <dbReference type="ChEBI" id="CHEBI:29035"/>
    </ligand>
</feature>
<keyword evidence="7" id="KW-0408">Iron</keyword>
<dbReference type="InterPro" id="IPR042211">
    <property type="entry name" value="CRISPR-assoc_Cas1_N"/>
</dbReference>
<dbReference type="STRING" id="454194.PYK22_01528"/>
<dbReference type="Pfam" id="PF01930">
    <property type="entry name" value="Cas_Cas4"/>
    <property type="match status" value="1"/>
</dbReference>
<dbReference type="InterPro" id="IPR013343">
    <property type="entry name" value="CRISPR-assoc_prot_Cas4"/>
</dbReference>
<reference evidence="16 17" key="1">
    <citation type="submission" date="2013-12" db="EMBL/GenBank/DDBJ databases">
        <authorList>
            <person name="Stott M."/>
        </authorList>
    </citation>
    <scope>NUCLEOTIDE SEQUENCE [LARGE SCALE GENOMIC DNA]</scope>
    <source>
        <strain evidence="16 17">K22</strain>
    </source>
</reference>
<dbReference type="GO" id="GO:0051536">
    <property type="term" value="F:iron-sulfur cluster binding"/>
    <property type="evidence" value="ECO:0007669"/>
    <property type="project" value="UniProtKB-KW"/>
</dbReference>
<keyword evidence="10 14" id="KW-0238">DNA-binding</keyword>
<dbReference type="Proteomes" id="UP000031518">
    <property type="component" value="Unassembled WGS sequence"/>
</dbReference>
<dbReference type="EC" id="3.1.-.-" evidence="14"/>
<dbReference type="GO" id="GO:0051607">
    <property type="term" value="P:defense response to virus"/>
    <property type="evidence" value="ECO:0007669"/>
    <property type="project" value="UniProtKB-UniRule"/>
</dbReference>
<dbReference type="Gene3D" id="1.20.120.920">
    <property type="entry name" value="CRISPR-associated endonuclease Cas1, C-terminal domain"/>
    <property type="match status" value="1"/>
</dbReference>
<comment type="function">
    <text evidence="14">CRISPR (clustered regularly interspaced short palindromic repeat), is an adaptive immune system that provides protection against mobile genetic elements (viruses, transposable elements and conjugative plasmids). CRISPR clusters contain spacers, sequences complementary to antecedent mobile elements, and target invading nucleic acids. CRISPR clusters are transcribed and processed into CRISPR RNA (crRNA). Acts as a dsDNA endonuclease. Involved in the integration of spacer DNA into the CRISPR cassette.</text>
</comment>
<comment type="subunit">
    <text evidence="13 14">Homodimer, forms a heterotetramer with a Cas2 homodimer.</text>
</comment>
<comment type="catalytic activity">
    <reaction evidence="12">
        <text>exonucleolytic cleavage in the 5'- to 3'-direction to yield nucleoside 3'-phosphates.</text>
        <dbReference type="EC" id="3.1.12.1"/>
    </reaction>
</comment>
<evidence type="ECO:0000313" key="17">
    <source>
        <dbReference type="Proteomes" id="UP000031518"/>
    </source>
</evidence>
<keyword evidence="8" id="KW-0411">Iron-sulfur</keyword>
<dbReference type="GO" id="GO:0004527">
    <property type="term" value="F:exonuclease activity"/>
    <property type="evidence" value="ECO:0007669"/>
    <property type="project" value="UniProtKB-KW"/>
</dbReference>
<keyword evidence="9 14" id="KW-0051">Antiviral defense</keyword>
<dbReference type="CDD" id="cd09634">
    <property type="entry name" value="Cas1_I-II-III"/>
    <property type="match status" value="1"/>
</dbReference>
<keyword evidence="3 14" id="KW-0255">Endonuclease</keyword>
<keyword evidence="11 14" id="KW-0464">Manganese</keyword>
<dbReference type="NCBIfam" id="TIGR00372">
    <property type="entry name" value="cas4"/>
    <property type="match status" value="1"/>
</dbReference>
<dbReference type="InterPro" id="IPR002729">
    <property type="entry name" value="CRISPR-assoc_Cas1"/>
</dbReference>
<dbReference type="EMBL" id="CBXV010000005">
    <property type="protein sequence ID" value="CDM65525.1"/>
    <property type="molecule type" value="Genomic_DNA"/>
</dbReference>
<evidence type="ECO:0000256" key="12">
    <source>
        <dbReference type="ARBA" id="ARBA00033996"/>
    </source>
</evidence>
<accession>A0A0B6WZC3</accession>
<dbReference type="InterPro" id="IPR011604">
    <property type="entry name" value="PDDEXK-like_dom_sf"/>
</dbReference>
<dbReference type="InterPro" id="IPR042206">
    <property type="entry name" value="CRISPR-assoc_Cas1_C"/>
</dbReference>
<evidence type="ECO:0000256" key="5">
    <source>
        <dbReference type="ARBA" id="ARBA00022839"/>
    </source>
</evidence>
<dbReference type="GO" id="GO:0004519">
    <property type="term" value="F:endonuclease activity"/>
    <property type="evidence" value="ECO:0007669"/>
    <property type="project" value="UniProtKB-UniRule"/>
</dbReference>
<dbReference type="InterPro" id="IPR022765">
    <property type="entry name" value="Dna2/Cas4_DUF83"/>
</dbReference>
<evidence type="ECO:0000256" key="10">
    <source>
        <dbReference type="ARBA" id="ARBA00023125"/>
    </source>
</evidence>
<dbReference type="HAMAP" id="MF_01470">
    <property type="entry name" value="Cas1"/>
    <property type="match status" value="1"/>
</dbReference>
<evidence type="ECO:0000256" key="7">
    <source>
        <dbReference type="ARBA" id="ARBA00023004"/>
    </source>
</evidence>
<reference evidence="16 17" key="2">
    <citation type="submission" date="2015-01" db="EMBL/GenBank/DDBJ databases">
        <title>Complete genome sequence of Pyrinomonas methylaliphatogenes type strain K22T.</title>
        <authorList>
            <person name="Lee K.C.Y."/>
            <person name="Power J.F."/>
            <person name="Dunfield P.F."/>
            <person name="Morgan X.C."/>
            <person name="Huttenhower C."/>
            <person name="Stott M.B."/>
        </authorList>
    </citation>
    <scope>NUCLEOTIDE SEQUENCE [LARGE SCALE GENOMIC DNA]</scope>
    <source>
        <strain evidence="16 17">K22</strain>
    </source>
</reference>
<keyword evidence="17" id="KW-1185">Reference proteome</keyword>
<dbReference type="GO" id="GO:0046872">
    <property type="term" value="F:metal ion binding"/>
    <property type="evidence" value="ECO:0007669"/>
    <property type="project" value="UniProtKB-UniRule"/>
</dbReference>
<keyword evidence="2 14" id="KW-0479">Metal-binding</keyword>
<evidence type="ECO:0000256" key="9">
    <source>
        <dbReference type="ARBA" id="ARBA00023118"/>
    </source>
</evidence>
<dbReference type="InterPro" id="IPR050646">
    <property type="entry name" value="Cas1"/>
</dbReference>
<evidence type="ECO:0000256" key="11">
    <source>
        <dbReference type="ARBA" id="ARBA00023211"/>
    </source>
</evidence>
<feature type="domain" description="DUF83" evidence="15">
    <location>
        <begin position="13"/>
        <end position="213"/>
    </location>
</feature>
<evidence type="ECO:0000256" key="8">
    <source>
        <dbReference type="ARBA" id="ARBA00023014"/>
    </source>
</evidence>
<dbReference type="Gene3D" id="3.90.320.10">
    <property type="match status" value="1"/>
</dbReference>
<dbReference type="PANTHER" id="PTHR34353">
    <property type="entry name" value="CRISPR-ASSOCIATED ENDONUCLEASE CAS1 1"/>
    <property type="match status" value="1"/>
</dbReference>
<dbReference type="Pfam" id="PF01867">
    <property type="entry name" value="Cas_Cas1"/>
    <property type="match status" value="1"/>
</dbReference>
<evidence type="ECO:0000259" key="15">
    <source>
        <dbReference type="Pfam" id="PF01930"/>
    </source>
</evidence>
<dbReference type="GO" id="GO:0043571">
    <property type="term" value="P:maintenance of CRISPR repeat elements"/>
    <property type="evidence" value="ECO:0007669"/>
    <property type="project" value="UniProtKB-UniRule"/>
</dbReference>
<comment type="cofactor">
    <cofactor evidence="14">
        <name>Mg(2+)</name>
        <dbReference type="ChEBI" id="CHEBI:18420"/>
    </cofactor>
    <cofactor evidence="14">
        <name>Mn(2+)</name>
        <dbReference type="ChEBI" id="CHEBI:29035"/>
    </cofactor>
</comment>
<protein>
    <recommendedName>
        <fullName evidence="14">CRISPR-associated endonuclease Cas1</fullName>
        <ecNumber evidence="14">3.1.-.-</ecNumber>
    </recommendedName>
</protein>
<keyword evidence="4 14" id="KW-0378">Hydrolase</keyword>
<evidence type="ECO:0000256" key="14">
    <source>
        <dbReference type="HAMAP-Rule" id="MF_01470"/>
    </source>
</evidence>
<comment type="similarity">
    <text evidence="14">Belongs to the CRISPR-associated endonuclease Cas1 family.</text>
</comment>
<dbReference type="PANTHER" id="PTHR34353:SF2">
    <property type="entry name" value="CRISPR-ASSOCIATED ENDONUCLEASE CAS1 1"/>
    <property type="match status" value="1"/>
</dbReference>
<evidence type="ECO:0000256" key="4">
    <source>
        <dbReference type="ARBA" id="ARBA00022801"/>
    </source>
</evidence>
<keyword evidence="5 16" id="KW-0269">Exonuclease</keyword>
<feature type="binding site" evidence="14">
    <location>
        <position position="462"/>
    </location>
    <ligand>
        <name>Mn(2+)</name>
        <dbReference type="ChEBI" id="CHEBI:29035"/>
    </ligand>
</feature>
<name>A0A0B6WZC3_9BACT</name>
<evidence type="ECO:0000256" key="1">
    <source>
        <dbReference type="ARBA" id="ARBA00022722"/>
    </source>
</evidence>
<feature type="binding site" evidence="14">
    <location>
        <position position="477"/>
    </location>
    <ligand>
        <name>Mn(2+)</name>
        <dbReference type="ChEBI" id="CHEBI:29035"/>
    </ligand>
</feature>
<evidence type="ECO:0000313" key="16">
    <source>
        <dbReference type="EMBL" id="CDM65525.1"/>
    </source>
</evidence>